<protein>
    <recommendedName>
        <fullName evidence="3">F-box domain-containing protein</fullName>
    </recommendedName>
</protein>
<accession>A0A1Y2GE86</accession>
<dbReference type="EMBL" id="MCFF01000043">
    <property type="protein sequence ID" value="ORZ06984.1"/>
    <property type="molecule type" value="Genomic_DNA"/>
</dbReference>
<evidence type="ECO:0000313" key="2">
    <source>
        <dbReference type="Proteomes" id="UP000193648"/>
    </source>
</evidence>
<name>A0A1Y2GE86_9FUNG</name>
<proteinExistence type="predicted"/>
<dbReference type="SUPFAM" id="SSF52058">
    <property type="entry name" value="L domain-like"/>
    <property type="match status" value="1"/>
</dbReference>
<dbReference type="Gene3D" id="3.80.10.10">
    <property type="entry name" value="Ribonuclease Inhibitor"/>
    <property type="match status" value="1"/>
</dbReference>
<evidence type="ECO:0000313" key="1">
    <source>
        <dbReference type="EMBL" id="ORZ06984.1"/>
    </source>
</evidence>
<dbReference type="GeneID" id="33561515"/>
<dbReference type="OrthoDB" id="2384829at2759"/>
<dbReference type="AlphaFoldDB" id="A0A1Y2GE86"/>
<keyword evidence="2" id="KW-1185">Reference proteome</keyword>
<gene>
    <name evidence="1" type="ORF">BCR41DRAFT_163500</name>
</gene>
<dbReference type="RefSeq" id="XP_021877780.1">
    <property type="nucleotide sequence ID" value="XM_022019670.1"/>
</dbReference>
<comment type="caution">
    <text evidence="1">The sequence shown here is derived from an EMBL/GenBank/DDBJ whole genome shotgun (WGS) entry which is preliminary data.</text>
</comment>
<evidence type="ECO:0008006" key="3">
    <source>
        <dbReference type="Google" id="ProtNLM"/>
    </source>
</evidence>
<dbReference type="InParanoid" id="A0A1Y2GE86"/>
<sequence length="585" mass="65682">MSNSGQNEIPQPIHPLLLPEILVLIGPHLSQATVLQCVLVCSIWNVYLTPFLFQRVNLPKRKQLSLSGSGKRASRPMISALQRNGSNIQTLICADNNTILRQIIPYCNAIETLVLAKITTEVVSILRHCKETLTQLEFTPAARPSASLPLPTSSSSPASLSPLSSAPLHFRTSSFSSTIPRLLWTESNEILEAILQLSKLKHLVLSFLGLRTAEQLTPFFQFCQQHLESLELHNTAVFGCSPKPMEFNKLRSLCLVESTMSYQAQALLVVQCPYLKHITWISSQFVIPMSIIGGIRRGDNQEDQYSQSGHDDRRANLKSLEISNGIALDEDIACALERLPSLETILVRESLFGSLCLQIVLKYLQNQIQVIDVADCKAVTPEMVCMMMLSCPALKSLTADRIRAMDVIELSPTSSPAPAVWLSSPLPTSPSLQQRRQEWVCHGLEELRVVFVGPSLLTPYETQHAIYNQIAKLRNLRLLSLGRNASTSSYSVKSVLDLTLTNGLTQLAPLRELQEFDFCQMYHKMGMDEYKFMLKNWPKLEVMHGYLHTDSDRAAFVESFLQNERPGIRLKHNLKYKRTLTRTVC</sequence>
<dbReference type="InterPro" id="IPR032675">
    <property type="entry name" value="LRR_dom_sf"/>
</dbReference>
<organism evidence="1 2">
    <name type="scientific">Lobosporangium transversale</name>
    <dbReference type="NCBI Taxonomy" id="64571"/>
    <lineage>
        <taxon>Eukaryota</taxon>
        <taxon>Fungi</taxon>
        <taxon>Fungi incertae sedis</taxon>
        <taxon>Mucoromycota</taxon>
        <taxon>Mortierellomycotina</taxon>
        <taxon>Mortierellomycetes</taxon>
        <taxon>Mortierellales</taxon>
        <taxon>Mortierellaceae</taxon>
        <taxon>Lobosporangium</taxon>
    </lineage>
</organism>
<dbReference type="Proteomes" id="UP000193648">
    <property type="component" value="Unassembled WGS sequence"/>
</dbReference>
<reference evidence="1 2" key="1">
    <citation type="submission" date="2016-07" db="EMBL/GenBank/DDBJ databases">
        <title>Pervasive Adenine N6-methylation of Active Genes in Fungi.</title>
        <authorList>
            <consortium name="DOE Joint Genome Institute"/>
            <person name="Mondo S.J."/>
            <person name="Dannebaum R.O."/>
            <person name="Kuo R.C."/>
            <person name="Labutti K."/>
            <person name="Haridas S."/>
            <person name="Kuo A."/>
            <person name="Salamov A."/>
            <person name="Ahrendt S.R."/>
            <person name="Lipzen A."/>
            <person name="Sullivan W."/>
            <person name="Andreopoulos W.B."/>
            <person name="Clum A."/>
            <person name="Lindquist E."/>
            <person name="Daum C."/>
            <person name="Ramamoorthy G.K."/>
            <person name="Gryganskyi A."/>
            <person name="Culley D."/>
            <person name="Magnuson J.K."/>
            <person name="James T.Y."/>
            <person name="O'Malley M.A."/>
            <person name="Stajich J.E."/>
            <person name="Spatafora J.W."/>
            <person name="Visel A."/>
            <person name="Grigoriev I.V."/>
        </authorList>
    </citation>
    <scope>NUCLEOTIDE SEQUENCE [LARGE SCALE GENOMIC DNA]</scope>
    <source>
        <strain evidence="1 2">NRRL 3116</strain>
    </source>
</reference>